<reference evidence="7" key="1">
    <citation type="journal article" date="2019" name="Int. J. Syst. Evol. Microbiol.">
        <title>The Global Catalogue of Microorganisms (GCM) 10K type strain sequencing project: providing services to taxonomists for standard genome sequencing and annotation.</title>
        <authorList>
            <consortium name="The Broad Institute Genomics Platform"/>
            <consortium name="The Broad Institute Genome Sequencing Center for Infectious Disease"/>
            <person name="Wu L."/>
            <person name="Ma J."/>
        </authorList>
    </citation>
    <scope>NUCLEOTIDE SEQUENCE [LARGE SCALE GENOMIC DNA]</scope>
    <source>
        <strain evidence="7">CCUG 57113</strain>
    </source>
</reference>
<dbReference type="InterPro" id="IPR023296">
    <property type="entry name" value="Glyco_hydro_beta-prop_sf"/>
</dbReference>
<dbReference type="SUPFAM" id="SSF75005">
    <property type="entry name" value="Arabinanase/levansucrase/invertase"/>
    <property type="match status" value="1"/>
</dbReference>
<dbReference type="PANTHER" id="PTHR42812:SF12">
    <property type="entry name" value="BETA-XYLOSIDASE-RELATED"/>
    <property type="match status" value="1"/>
</dbReference>
<dbReference type="Gene3D" id="2.60.120.200">
    <property type="match status" value="1"/>
</dbReference>
<dbReference type="InterPro" id="IPR051795">
    <property type="entry name" value="Glycosyl_Hydrlase_43"/>
</dbReference>
<dbReference type="Pfam" id="PF04616">
    <property type="entry name" value="Glyco_hydro_43"/>
    <property type="match status" value="1"/>
</dbReference>
<dbReference type="CDD" id="cd09000">
    <property type="entry name" value="GH43_SXA-like"/>
    <property type="match status" value="1"/>
</dbReference>
<keyword evidence="7" id="KW-1185">Reference proteome</keyword>
<dbReference type="SUPFAM" id="SSF49899">
    <property type="entry name" value="Concanavalin A-like lectins/glucanases"/>
    <property type="match status" value="1"/>
</dbReference>
<name>A0ABW0LPH1_9BACL</name>
<keyword evidence="2 4" id="KW-0378">Hydrolase</keyword>
<dbReference type="Proteomes" id="UP001596105">
    <property type="component" value="Unassembled WGS sequence"/>
</dbReference>
<proteinExistence type="inferred from homology"/>
<comment type="similarity">
    <text evidence="1 4">Belongs to the glycosyl hydrolase 43 family.</text>
</comment>
<feature type="domain" description="Beta-xylosidase C-terminal Concanavalin A-like" evidence="5">
    <location>
        <begin position="325"/>
        <end position="524"/>
    </location>
</feature>
<accession>A0ABW0LPH1</accession>
<comment type="caution">
    <text evidence="6">The sequence shown here is derived from an EMBL/GenBank/DDBJ whole genome shotgun (WGS) entry which is preliminary data.</text>
</comment>
<dbReference type="GO" id="GO:0016787">
    <property type="term" value="F:hydrolase activity"/>
    <property type="evidence" value="ECO:0007669"/>
    <property type="project" value="UniProtKB-KW"/>
</dbReference>
<keyword evidence="3 4" id="KW-0326">Glycosidase</keyword>
<dbReference type="Gene3D" id="2.115.10.20">
    <property type="entry name" value="Glycosyl hydrolase domain, family 43"/>
    <property type="match status" value="1"/>
</dbReference>
<gene>
    <name evidence="6" type="ORF">ACFPPD_02865</name>
</gene>
<dbReference type="InterPro" id="IPR041542">
    <property type="entry name" value="GH43_C2"/>
</dbReference>
<dbReference type="PANTHER" id="PTHR42812">
    <property type="entry name" value="BETA-XYLOSIDASE"/>
    <property type="match status" value="1"/>
</dbReference>
<dbReference type="RefSeq" id="WP_378081205.1">
    <property type="nucleotide sequence ID" value="NZ_JBHSMH010000005.1"/>
</dbReference>
<protein>
    <submittedName>
        <fullName evidence="6">Glycoside hydrolase family 43 protein</fullName>
    </submittedName>
</protein>
<dbReference type="EMBL" id="JBHSMH010000005">
    <property type="protein sequence ID" value="MFC5467643.1"/>
    <property type="molecule type" value="Genomic_DNA"/>
</dbReference>
<evidence type="ECO:0000256" key="3">
    <source>
        <dbReference type="ARBA" id="ARBA00023295"/>
    </source>
</evidence>
<evidence type="ECO:0000313" key="6">
    <source>
        <dbReference type="EMBL" id="MFC5467643.1"/>
    </source>
</evidence>
<dbReference type="Pfam" id="PF17851">
    <property type="entry name" value="GH43_C2"/>
    <property type="match status" value="1"/>
</dbReference>
<evidence type="ECO:0000256" key="1">
    <source>
        <dbReference type="ARBA" id="ARBA00009865"/>
    </source>
</evidence>
<evidence type="ECO:0000313" key="7">
    <source>
        <dbReference type="Proteomes" id="UP001596105"/>
    </source>
</evidence>
<evidence type="ECO:0000256" key="2">
    <source>
        <dbReference type="ARBA" id="ARBA00022801"/>
    </source>
</evidence>
<evidence type="ECO:0000256" key="4">
    <source>
        <dbReference type="RuleBase" id="RU361187"/>
    </source>
</evidence>
<evidence type="ECO:0000259" key="5">
    <source>
        <dbReference type="Pfam" id="PF17851"/>
    </source>
</evidence>
<dbReference type="InterPro" id="IPR013320">
    <property type="entry name" value="ConA-like_dom_sf"/>
</dbReference>
<organism evidence="6 7">
    <name type="scientific">Cohnella suwonensis</name>
    <dbReference type="NCBI Taxonomy" id="696072"/>
    <lineage>
        <taxon>Bacteria</taxon>
        <taxon>Bacillati</taxon>
        <taxon>Bacillota</taxon>
        <taxon>Bacilli</taxon>
        <taxon>Bacillales</taxon>
        <taxon>Paenibacillaceae</taxon>
        <taxon>Cohnella</taxon>
    </lineage>
</organism>
<dbReference type="InterPro" id="IPR006710">
    <property type="entry name" value="Glyco_hydro_43"/>
</dbReference>
<sequence>MLDLITNPVLKGFNPDPSILRVGDDYYITTSTFEWFPGVAIHHSRDLVHWRLLTHPLTRVSQLDLRGDPSSGGIWAPALSYDNGTYYLIYTDVKARRGVYKDLHNYMVTAPTIEGPWSEPIYLNGSGFDPFLFHDDDGRKWLLNMQWDHRKGKNRFGGIVLQEYSPEERKLIGEAEVITRGSGLPCSEGPQLFKRNGFYYMLLAEGGTGYNHAATLARSLTLNGPYEYDPETPLLTTINNPEHPLLKAGHGSLVQTQSGEWYMSHLCARPLPGRMLCPLGRETAIQKMEWTADGWLRLSGGGKLPAVEVPAPELPPYPWPEEPETDHFDRDSLGIQYYTLRIPATDDWLSLSARPGWLRLAGQESLNSWNRQSMAARRLQHFRAEAETCVEFEPEHYLQAAGLACYYDEADHFYLRVSHDEELGKHVRVALNHRGVYDEPEGPVVGAEGWGRVYLKAIIDMDRVQFLCSPDGTEWQKVGPSLDLGQLSDEYEGKLGFTGTLIGLCAQDLAGTRKHADFDYFRYREIID</sequence>